<evidence type="ECO:0000313" key="2">
    <source>
        <dbReference type="Proteomes" id="UP000003653"/>
    </source>
</evidence>
<evidence type="ECO:0000313" key="1">
    <source>
        <dbReference type="EMBL" id="EFG77856.1"/>
    </source>
</evidence>
<gene>
    <name evidence="1" type="ORF">HMPREF0591_2251</name>
</gene>
<accession>D5P7V7</accession>
<comment type="caution">
    <text evidence="1">The sequence shown here is derived from an EMBL/GenBank/DDBJ whole genome shotgun (WGS) entry which is preliminary data.</text>
</comment>
<keyword evidence="2" id="KW-1185">Reference proteome</keyword>
<dbReference type="AlphaFoldDB" id="D5P7V7"/>
<protein>
    <submittedName>
        <fullName evidence="1">Uncharacterized protein</fullName>
    </submittedName>
</protein>
<dbReference type="HOGENOM" id="CLU_3170494_0_0_11"/>
<sequence>MDDPAAAFASARPSSSTFVRGKLSRRHNEAVIVGYAAPSAVVERDIV</sequence>
<proteinExistence type="predicted"/>
<organism evidence="1 2">
    <name type="scientific">Mycobacterium parascrofulaceum ATCC BAA-614</name>
    <dbReference type="NCBI Taxonomy" id="525368"/>
    <lineage>
        <taxon>Bacteria</taxon>
        <taxon>Bacillati</taxon>
        <taxon>Actinomycetota</taxon>
        <taxon>Actinomycetes</taxon>
        <taxon>Mycobacteriales</taxon>
        <taxon>Mycobacteriaceae</taxon>
        <taxon>Mycobacterium</taxon>
        <taxon>Mycobacterium simiae complex</taxon>
    </lineage>
</organism>
<reference evidence="1 2" key="1">
    <citation type="submission" date="2010-04" db="EMBL/GenBank/DDBJ databases">
        <authorList>
            <person name="Muzny D."/>
            <person name="Qin X."/>
            <person name="Deng J."/>
            <person name="Jiang H."/>
            <person name="Liu Y."/>
            <person name="Qu J."/>
            <person name="Song X.-Z."/>
            <person name="Zhang L."/>
            <person name="Thornton R."/>
            <person name="Coyle M."/>
            <person name="Francisco L."/>
            <person name="Jackson L."/>
            <person name="Javaid M."/>
            <person name="Korchina V."/>
            <person name="Kovar C."/>
            <person name="Mata R."/>
            <person name="Mathew T."/>
            <person name="Ngo R."/>
            <person name="Nguyen L."/>
            <person name="Nguyen N."/>
            <person name="Okwuonu G."/>
            <person name="Ongeri F."/>
            <person name="Pham C."/>
            <person name="Simmons D."/>
            <person name="Wilczek-Boney K."/>
            <person name="Hale W."/>
            <person name="Jakkamsetti A."/>
            <person name="Pham P."/>
            <person name="Ruth R."/>
            <person name="San Lucas F."/>
            <person name="Warren J."/>
            <person name="Zhang J."/>
            <person name="Zhao Z."/>
            <person name="Zhou C."/>
            <person name="Zhu D."/>
            <person name="Lee S."/>
            <person name="Bess C."/>
            <person name="Blankenburg K."/>
            <person name="Forbes L."/>
            <person name="Fu Q."/>
            <person name="Gubbala S."/>
            <person name="Hirani K."/>
            <person name="Jayaseelan J.C."/>
            <person name="Lara F."/>
            <person name="Munidasa M."/>
            <person name="Palculict T."/>
            <person name="Patil S."/>
            <person name="Pu L.-L."/>
            <person name="Saada N."/>
            <person name="Tang L."/>
            <person name="Weissenberger G."/>
            <person name="Zhu Y."/>
            <person name="Hemphill L."/>
            <person name="Shang Y."/>
            <person name="Youmans B."/>
            <person name="Ayvaz T."/>
            <person name="Ross M."/>
            <person name="Santibanez J."/>
            <person name="Aqrawi P."/>
            <person name="Gross S."/>
            <person name="Joshi V."/>
            <person name="Fowler G."/>
            <person name="Nazareth L."/>
            <person name="Reid J."/>
            <person name="Worley K."/>
            <person name="Petrosino J."/>
            <person name="Highlander S."/>
            <person name="Gibbs R."/>
        </authorList>
    </citation>
    <scope>NUCLEOTIDE SEQUENCE [LARGE SCALE GENOMIC DNA]</scope>
    <source>
        <strain evidence="1 2">ATCC BAA-614</strain>
    </source>
</reference>
<dbReference type="Proteomes" id="UP000003653">
    <property type="component" value="Unassembled WGS sequence"/>
</dbReference>
<name>D5P7V7_9MYCO</name>
<dbReference type="EMBL" id="ADNV01000203">
    <property type="protein sequence ID" value="EFG77856.1"/>
    <property type="molecule type" value="Genomic_DNA"/>
</dbReference>